<dbReference type="InterPro" id="IPR027417">
    <property type="entry name" value="P-loop_NTPase"/>
</dbReference>
<comment type="caution">
    <text evidence="1">The sequence shown here is derived from an EMBL/GenBank/DDBJ whole genome shotgun (WGS) entry which is preliminary data.</text>
</comment>
<evidence type="ECO:0000313" key="1">
    <source>
        <dbReference type="EMBL" id="REH31042.1"/>
    </source>
</evidence>
<reference evidence="1 2" key="1">
    <citation type="submission" date="2018-08" db="EMBL/GenBank/DDBJ databases">
        <title>Genomic Encyclopedia of Archaeal and Bacterial Type Strains, Phase II (KMG-II): from individual species to whole genera.</title>
        <authorList>
            <person name="Goeker M."/>
        </authorList>
    </citation>
    <scope>NUCLEOTIDE SEQUENCE [LARGE SCALE GENOMIC DNA]</scope>
    <source>
        <strain evidence="1 2">DSM 45791</strain>
    </source>
</reference>
<keyword evidence="2" id="KW-1185">Reference proteome</keyword>
<accession>A0A3E0GYB1</accession>
<organism evidence="1 2">
    <name type="scientific">Kutzneria buriramensis</name>
    <dbReference type="NCBI Taxonomy" id="1045776"/>
    <lineage>
        <taxon>Bacteria</taxon>
        <taxon>Bacillati</taxon>
        <taxon>Actinomycetota</taxon>
        <taxon>Actinomycetes</taxon>
        <taxon>Pseudonocardiales</taxon>
        <taxon>Pseudonocardiaceae</taxon>
        <taxon>Kutzneria</taxon>
    </lineage>
</organism>
<sequence length="280" mass="30045">MLIALVSAKGAPGVTTSTLAMALTWPRAVVLAECDPRGGDVLAGFAAGRLPADRGLVELQIRGRNNTMANELPSQLVQLPGTSQAQYLLPGIESAQQAGAIDWDQLAGVFRRLHDERQVDVLADCGEVHAQHSPAPILRAADLVVLVARTTMPAVRVAVKTAAALRTDLQNNGMGADRLVALLVSSPHGYSKDEIGKQLDLPVLGEIPWHETAARVLSEGADMRDRYLHSKLVKAASDAGQRAGTWAWQHYSEADAMRRSAQPITNGYPVPTMMGERRGR</sequence>
<keyword evidence="1" id="KW-0966">Cell projection</keyword>
<dbReference type="OrthoDB" id="5243870at2"/>
<dbReference type="EMBL" id="QUNO01000022">
    <property type="protein sequence ID" value="REH31042.1"/>
    <property type="molecule type" value="Genomic_DNA"/>
</dbReference>
<gene>
    <name evidence="1" type="ORF">BCF44_12265</name>
</gene>
<evidence type="ECO:0000313" key="2">
    <source>
        <dbReference type="Proteomes" id="UP000256269"/>
    </source>
</evidence>
<dbReference type="Gene3D" id="3.40.50.300">
    <property type="entry name" value="P-loop containing nucleotide triphosphate hydrolases"/>
    <property type="match status" value="1"/>
</dbReference>
<protein>
    <submittedName>
        <fullName evidence="1">MinD-like ATPase involved in chromosome partitioning or flagellar assembly</fullName>
    </submittedName>
</protein>
<dbReference type="AlphaFoldDB" id="A0A3E0GYB1"/>
<keyword evidence="1" id="KW-0282">Flagellum</keyword>
<name>A0A3E0GYB1_9PSEU</name>
<keyword evidence="1" id="KW-0969">Cilium</keyword>
<dbReference type="SUPFAM" id="SSF52540">
    <property type="entry name" value="P-loop containing nucleoside triphosphate hydrolases"/>
    <property type="match status" value="1"/>
</dbReference>
<dbReference type="Proteomes" id="UP000256269">
    <property type="component" value="Unassembled WGS sequence"/>
</dbReference>
<proteinExistence type="predicted"/>
<dbReference type="RefSeq" id="WP_116180863.1">
    <property type="nucleotide sequence ID" value="NZ_CP144376.1"/>
</dbReference>